<reference evidence="3" key="2">
    <citation type="submission" date="2021-04" db="EMBL/GenBank/DDBJ databases">
        <authorList>
            <person name="Gilroy R."/>
        </authorList>
    </citation>
    <scope>NUCLEOTIDE SEQUENCE</scope>
    <source>
        <strain evidence="3">B3-3758</strain>
    </source>
</reference>
<dbReference type="Proteomes" id="UP000824236">
    <property type="component" value="Unassembled WGS sequence"/>
</dbReference>
<dbReference type="EMBL" id="JAHLFO010000116">
    <property type="protein sequence ID" value="MBU3814520.1"/>
    <property type="molecule type" value="Genomic_DNA"/>
</dbReference>
<comment type="caution">
    <text evidence="3">The sequence shown here is derived from an EMBL/GenBank/DDBJ whole genome shotgun (WGS) entry which is preliminary data.</text>
</comment>
<evidence type="ECO:0000259" key="2">
    <source>
        <dbReference type="Pfam" id="PF13439"/>
    </source>
</evidence>
<reference evidence="3" key="1">
    <citation type="journal article" date="2021" name="PeerJ">
        <title>Extensive microbial diversity within the chicken gut microbiome revealed by metagenomics and culture.</title>
        <authorList>
            <person name="Gilroy R."/>
            <person name="Ravi A."/>
            <person name="Getino M."/>
            <person name="Pursley I."/>
            <person name="Horton D.L."/>
            <person name="Alikhan N.F."/>
            <person name="Baker D."/>
            <person name="Gharbi K."/>
            <person name="Hall N."/>
            <person name="Watson M."/>
            <person name="Adriaenssens E.M."/>
            <person name="Foster-Nyarko E."/>
            <person name="Jarju S."/>
            <person name="Secka A."/>
            <person name="Antonio M."/>
            <person name="Oren A."/>
            <person name="Chaudhuri R.R."/>
            <person name="La Ragione R."/>
            <person name="Hildebrand F."/>
            <person name="Pallen M.J."/>
        </authorList>
    </citation>
    <scope>NUCLEOTIDE SEQUENCE</scope>
    <source>
        <strain evidence="3">B3-3758</strain>
    </source>
</reference>
<keyword evidence="3" id="KW-0328">Glycosyltransferase</keyword>
<accession>A0A9E2KHN4</accession>
<evidence type="ECO:0000313" key="4">
    <source>
        <dbReference type="Proteomes" id="UP000824236"/>
    </source>
</evidence>
<dbReference type="InterPro" id="IPR028098">
    <property type="entry name" value="Glyco_trans_4-like_N"/>
</dbReference>
<protein>
    <submittedName>
        <fullName evidence="3">Glycosyltransferase</fullName>
        <ecNumber evidence="3">2.4.-.-</ecNumber>
    </submittedName>
</protein>
<dbReference type="EC" id="2.4.-.-" evidence="3"/>
<dbReference type="Pfam" id="PF00534">
    <property type="entry name" value="Glycos_transf_1"/>
    <property type="match status" value="1"/>
</dbReference>
<name>A0A9E2KHN4_9BACE</name>
<keyword evidence="3" id="KW-0808">Transferase</keyword>
<feature type="domain" description="Glycosyltransferase subfamily 4-like N-terminal" evidence="2">
    <location>
        <begin position="15"/>
        <end position="171"/>
    </location>
</feature>
<dbReference type="SUPFAM" id="SSF53756">
    <property type="entry name" value="UDP-Glycosyltransferase/glycogen phosphorylase"/>
    <property type="match status" value="1"/>
</dbReference>
<dbReference type="GO" id="GO:0016757">
    <property type="term" value="F:glycosyltransferase activity"/>
    <property type="evidence" value="ECO:0007669"/>
    <property type="project" value="UniProtKB-KW"/>
</dbReference>
<dbReference type="PANTHER" id="PTHR12526:SF625">
    <property type="entry name" value="PHOSPHATIDYLINOSITOL GLYCAN-CLASS A"/>
    <property type="match status" value="1"/>
</dbReference>
<dbReference type="AlphaFoldDB" id="A0A9E2KHN4"/>
<organism evidence="3 4">
    <name type="scientific">Candidatus Bacteroides intestinipullorum</name>
    <dbReference type="NCBI Taxonomy" id="2838471"/>
    <lineage>
        <taxon>Bacteria</taxon>
        <taxon>Pseudomonadati</taxon>
        <taxon>Bacteroidota</taxon>
        <taxon>Bacteroidia</taxon>
        <taxon>Bacteroidales</taxon>
        <taxon>Bacteroidaceae</taxon>
        <taxon>Bacteroides</taxon>
    </lineage>
</organism>
<dbReference type="Gene3D" id="3.40.50.2000">
    <property type="entry name" value="Glycogen Phosphorylase B"/>
    <property type="match status" value="2"/>
</dbReference>
<evidence type="ECO:0000259" key="1">
    <source>
        <dbReference type="Pfam" id="PF00534"/>
    </source>
</evidence>
<gene>
    <name evidence="3" type="ORF">H9791_08465</name>
</gene>
<dbReference type="PANTHER" id="PTHR12526">
    <property type="entry name" value="GLYCOSYLTRANSFERASE"/>
    <property type="match status" value="1"/>
</dbReference>
<proteinExistence type="predicted"/>
<feature type="domain" description="Glycosyl transferase family 1" evidence="1">
    <location>
        <begin position="186"/>
        <end position="342"/>
    </location>
</feature>
<sequence length="376" mass="42602">MEVLQTIAGFGAHSGGTSTCTYDLLSAMHYIDCKVDLMTIQSIDLIGKGEAWIKALPNDAITPYGYSRNINRFLKQSDYDLYHTNGMWMHCNHATCATARQKDKPYIITPHGMLHPQAMKRSAWKKNIILSVGGANKDLKLANCIHVTCREEMNNYRNLGYKNPVAIIPNPFSAPLYLNEIENKRNLQRIGFLGRLYPYKKVDALIDAWISLGTAVKEAQLVIMGKGELKYEQMLKERVRQHGLRNVEFAGFVTGREKFERLASLTALCVPSDFENFGMIVTEALSVGTPVIASLGTPWEELNKEHCGYWVRNDVSTLAETINTVLNLPDDEICRMGENGKNLVRHKYQDTQVALMMKQLYEWILDGGKKPKFIYE</sequence>
<evidence type="ECO:0000313" key="3">
    <source>
        <dbReference type="EMBL" id="MBU3814520.1"/>
    </source>
</evidence>
<dbReference type="InterPro" id="IPR001296">
    <property type="entry name" value="Glyco_trans_1"/>
</dbReference>
<dbReference type="Pfam" id="PF13439">
    <property type="entry name" value="Glyco_transf_4"/>
    <property type="match status" value="1"/>
</dbReference>